<dbReference type="Proteomes" id="UP000182860">
    <property type="component" value="Unassembled WGS sequence"/>
</dbReference>
<protein>
    <recommendedName>
        <fullName evidence="6 7">Large ribosomal subunit protein uL22</fullName>
    </recommendedName>
</protein>
<dbReference type="HAMAP" id="MF_01331_B">
    <property type="entry name" value="Ribosomal_uL22_B"/>
    <property type="match status" value="1"/>
</dbReference>
<comment type="function">
    <text evidence="7">The globular domain of the protein is located near the polypeptide exit tunnel on the outside of the subunit, while an extended beta-hairpin is found that lines the wall of the exit tunnel in the center of the 70S ribosome.</text>
</comment>
<dbReference type="PANTHER" id="PTHR13501">
    <property type="entry name" value="CHLOROPLAST 50S RIBOSOMAL PROTEIN L22-RELATED"/>
    <property type="match status" value="1"/>
</dbReference>
<gene>
    <name evidence="7" type="primary">rplV</name>
    <name evidence="11" type="ORF">AUJ35_02140</name>
</gene>
<dbReference type="GO" id="GO:0022625">
    <property type="term" value="C:cytosolic large ribosomal subunit"/>
    <property type="evidence" value="ECO:0007669"/>
    <property type="project" value="TreeGrafter"/>
</dbReference>
<dbReference type="InterPro" id="IPR036394">
    <property type="entry name" value="Ribosomal_uL22_sf"/>
</dbReference>
<keyword evidence="2 7" id="KW-0699">rRNA-binding</keyword>
<dbReference type="Pfam" id="PF00237">
    <property type="entry name" value="Ribosomal_L22"/>
    <property type="match status" value="1"/>
</dbReference>
<dbReference type="NCBIfam" id="TIGR01044">
    <property type="entry name" value="rplV_bact"/>
    <property type="match status" value="1"/>
</dbReference>
<comment type="similarity">
    <text evidence="1 7 8">Belongs to the universal ribosomal protein uL22 family.</text>
</comment>
<name>A0A1J4T9B0_9BACT</name>
<dbReference type="InterPro" id="IPR001063">
    <property type="entry name" value="Ribosomal_uL22"/>
</dbReference>
<accession>A0A1J4T9B0</accession>
<dbReference type="GO" id="GO:0006412">
    <property type="term" value="P:translation"/>
    <property type="evidence" value="ECO:0007669"/>
    <property type="project" value="UniProtKB-UniRule"/>
</dbReference>
<evidence type="ECO:0000256" key="9">
    <source>
        <dbReference type="RuleBase" id="RU004006"/>
    </source>
</evidence>
<evidence type="ECO:0000256" key="6">
    <source>
        <dbReference type="ARBA" id="ARBA00035207"/>
    </source>
</evidence>
<dbReference type="SUPFAM" id="SSF54843">
    <property type="entry name" value="Ribosomal protein L22"/>
    <property type="match status" value="1"/>
</dbReference>
<dbReference type="PANTHER" id="PTHR13501:SF8">
    <property type="entry name" value="LARGE RIBOSOMAL SUBUNIT PROTEIN UL22M"/>
    <property type="match status" value="1"/>
</dbReference>
<evidence type="ECO:0000256" key="4">
    <source>
        <dbReference type="ARBA" id="ARBA00022980"/>
    </source>
</evidence>
<comment type="caution">
    <text evidence="11">The sequence shown here is derived from an EMBL/GenBank/DDBJ whole genome shotgun (WGS) entry which is preliminary data.</text>
</comment>
<evidence type="ECO:0000256" key="10">
    <source>
        <dbReference type="RuleBase" id="RU004008"/>
    </source>
</evidence>
<evidence type="ECO:0000256" key="5">
    <source>
        <dbReference type="ARBA" id="ARBA00023274"/>
    </source>
</evidence>
<keyword evidence="4 7" id="KW-0689">Ribosomal protein</keyword>
<sequence length="193" mass="21233">MEIKASLNQLRMSPRKVRLVADIVRGMKTDKALDQLRFGDKKAVSPILKLVESALANAVNNYDLDKDNLFIKSIMIDEGATLKRWTPKAQGRATTIHKRSCHIHLTLVELKDSGKKIAKNVKADAPVKLEDLVKASDAPSPQKVKVAKKIVKKSEDVTAEIVDSRMEGRHGHAVVEGGSSKGFAGKIFRRKSG</sequence>
<dbReference type="GO" id="GO:0019843">
    <property type="term" value="F:rRNA binding"/>
    <property type="evidence" value="ECO:0007669"/>
    <property type="project" value="UniProtKB-UniRule"/>
</dbReference>
<organism evidence="11 12">
    <name type="scientific">Candidatus Falkowbacteria bacterium CG1_02_41_21</name>
    <dbReference type="NCBI Taxonomy" id="1805147"/>
    <lineage>
        <taxon>Bacteria</taxon>
        <taxon>Candidatus Falkowiibacteriota</taxon>
    </lineage>
</organism>
<evidence type="ECO:0000256" key="3">
    <source>
        <dbReference type="ARBA" id="ARBA00022884"/>
    </source>
</evidence>
<evidence type="ECO:0000313" key="11">
    <source>
        <dbReference type="EMBL" id="OIO07413.1"/>
    </source>
</evidence>
<dbReference type="InterPro" id="IPR005727">
    <property type="entry name" value="Ribosomal_uL22_bac/chlpt-type"/>
</dbReference>
<dbReference type="InterPro" id="IPR047867">
    <property type="entry name" value="Ribosomal_uL22_bac/org-type"/>
</dbReference>
<dbReference type="AlphaFoldDB" id="A0A1J4T9B0"/>
<dbReference type="GO" id="GO:0003735">
    <property type="term" value="F:structural constituent of ribosome"/>
    <property type="evidence" value="ECO:0007669"/>
    <property type="project" value="InterPro"/>
</dbReference>
<evidence type="ECO:0000313" key="12">
    <source>
        <dbReference type="Proteomes" id="UP000182860"/>
    </source>
</evidence>
<evidence type="ECO:0000256" key="1">
    <source>
        <dbReference type="ARBA" id="ARBA00009451"/>
    </source>
</evidence>
<evidence type="ECO:0000256" key="7">
    <source>
        <dbReference type="HAMAP-Rule" id="MF_01331"/>
    </source>
</evidence>
<evidence type="ECO:0000256" key="2">
    <source>
        <dbReference type="ARBA" id="ARBA00022730"/>
    </source>
</evidence>
<dbReference type="Gene3D" id="3.90.470.10">
    <property type="entry name" value="Ribosomal protein L22/L17"/>
    <property type="match status" value="1"/>
</dbReference>
<proteinExistence type="inferred from homology"/>
<comment type="subunit">
    <text evidence="7 9">Part of the 50S ribosomal subunit.</text>
</comment>
<keyword evidence="3 7" id="KW-0694">RNA-binding</keyword>
<keyword evidence="5 7" id="KW-0687">Ribonucleoprotein</keyword>
<comment type="function">
    <text evidence="7 10">This protein binds specifically to 23S rRNA; its binding is stimulated by other ribosomal proteins, e.g., L4, L17, and L20. It is important during the early stages of 50S assembly. It makes multiple contacts with different domains of the 23S rRNA in the assembled 50S subunit and ribosome.</text>
</comment>
<evidence type="ECO:0000256" key="8">
    <source>
        <dbReference type="RuleBase" id="RU004005"/>
    </source>
</evidence>
<dbReference type="EMBL" id="MNUV01000040">
    <property type="protein sequence ID" value="OIO07413.1"/>
    <property type="molecule type" value="Genomic_DNA"/>
</dbReference>
<reference evidence="11 12" key="1">
    <citation type="journal article" date="2016" name="Environ. Microbiol.">
        <title>Genomic resolution of a cold subsurface aquifer community provides metabolic insights for novel microbes adapted to high CO concentrations.</title>
        <authorList>
            <person name="Probst A.J."/>
            <person name="Castelle C.J."/>
            <person name="Singh A."/>
            <person name="Brown C.T."/>
            <person name="Anantharaman K."/>
            <person name="Sharon I."/>
            <person name="Hug L.A."/>
            <person name="Burstein D."/>
            <person name="Emerson J.B."/>
            <person name="Thomas B.C."/>
            <person name="Banfield J.F."/>
        </authorList>
    </citation>
    <scope>NUCLEOTIDE SEQUENCE [LARGE SCALE GENOMIC DNA]</scope>
    <source>
        <strain evidence="11">CG1_02_41_21</strain>
    </source>
</reference>
<dbReference type="CDD" id="cd00336">
    <property type="entry name" value="Ribosomal_L22"/>
    <property type="match status" value="1"/>
</dbReference>